<accession>A0A6G1C0L5</accession>
<reference evidence="2 3" key="1">
    <citation type="submission" date="2019-11" db="EMBL/GenBank/DDBJ databases">
        <title>Whole genome sequence of Oryza granulata.</title>
        <authorList>
            <person name="Li W."/>
        </authorList>
    </citation>
    <scope>NUCLEOTIDE SEQUENCE [LARGE SCALE GENOMIC DNA]</scope>
    <source>
        <strain evidence="3">cv. Menghai</strain>
        <tissue evidence="2">Leaf</tissue>
    </source>
</reference>
<feature type="compositionally biased region" description="Basic and acidic residues" evidence="1">
    <location>
        <begin position="1"/>
        <end position="14"/>
    </location>
</feature>
<feature type="compositionally biased region" description="Low complexity" evidence="1">
    <location>
        <begin position="70"/>
        <end position="91"/>
    </location>
</feature>
<comment type="caution">
    <text evidence="2">The sequence shown here is derived from an EMBL/GenBank/DDBJ whole genome shotgun (WGS) entry which is preliminary data.</text>
</comment>
<dbReference type="EMBL" id="SPHZ02000011">
    <property type="protein sequence ID" value="KAF0893666.1"/>
    <property type="molecule type" value="Genomic_DNA"/>
</dbReference>
<dbReference type="AlphaFoldDB" id="A0A6G1C0L5"/>
<feature type="region of interest" description="Disordered" evidence="1">
    <location>
        <begin position="1"/>
        <end position="117"/>
    </location>
</feature>
<sequence length="135" mass="13754">MLQLEEQRIAESEKMQAAAALVAQAAATGSPSSAPSSATPSAAHLQSASALVAHSVPGTPTSQGAHGKIPATTSTPPAPNNSGRPSTSSSSNKKKKKKGAPSNQAPQPGFWPTMNPWTGMVQAWPFQKIGSARIS</sequence>
<evidence type="ECO:0000313" key="3">
    <source>
        <dbReference type="Proteomes" id="UP000479710"/>
    </source>
</evidence>
<evidence type="ECO:0000313" key="2">
    <source>
        <dbReference type="EMBL" id="KAF0893666.1"/>
    </source>
</evidence>
<name>A0A6G1C0L5_9ORYZ</name>
<protein>
    <submittedName>
        <fullName evidence="2">Uncharacterized protein</fullName>
    </submittedName>
</protein>
<gene>
    <name evidence="2" type="ORF">E2562_028073</name>
</gene>
<evidence type="ECO:0000256" key="1">
    <source>
        <dbReference type="SAM" id="MobiDB-lite"/>
    </source>
</evidence>
<organism evidence="2 3">
    <name type="scientific">Oryza meyeriana var. granulata</name>
    <dbReference type="NCBI Taxonomy" id="110450"/>
    <lineage>
        <taxon>Eukaryota</taxon>
        <taxon>Viridiplantae</taxon>
        <taxon>Streptophyta</taxon>
        <taxon>Embryophyta</taxon>
        <taxon>Tracheophyta</taxon>
        <taxon>Spermatophyta</taxon>
        <taxon>Magnoliopsida</taxon>
        <taxon>Liliopsida</taxon>
        <taxon>Poales</taxon>
        <taxon>Poaceae</taxon>
        <taxon>BOP clade</taxon>
        <taxon>Oryzoideae</taxon>
        <taxon>Oryzeae</taxon>
        <taxon>Oryzinae</taxon>
        <taxon>Oryza</taxon>
        <taxon>Oryza meyeriana</taxon>
    </lineage>
</organism>
<feature type="compositionally biased region" description="Low complexity" evidence="1">
    <location>
        <begin position="16"/>
        <end position="43"/>
    </location>
</feature>
<dbReference type="Proteomes" id="UP000479710">
    <property type="component" value="Unassembled WGS sequence"/>
</dbReference>
<keyword evidence="3" id="KW-1185">Reference proteome</keyword>
<proteinExistence type="predicted"/>